<name>A0A2Z5ABI1_9PSED</name>
<dbReference type="Pfam" id="PF05368">
    <property type="entry name" value="NmrA"/>
    <property type="match status" value="1"/>
</dbReference>
<dbReference type="SUPFAM" id="SSF51735">
    <property type="entry name" value="NAD(P)-binding Rossmann-fold domains"/>
    <property type="match status" value="1"/>
</dbReference>
<accession>A0A2Z5ABI1</accession>
<protein>
    <submittedName>
        <fullName evidence="4">Aromatic alcohol reductase</fullName>
    </submittedName>
</protein>
<dbReference type="InterPro" id="IPR036291">
    <property type="entry name" value="NAD(P)-bd_dom_sf"/>
</dbReference>
<dbReference type="Gene3D" id="3.40.50.720">
    <property type="entry name" value="NAD(P)-binding Rossmann-like Domain"/>
    <property type="match status" value="1"/>
</dbReference>
<evidence type="ECO:0000313" key="4">
    <source>
        <dbReference type="EMBL" id="AXA67266.1"/>
    </source>
</evidence>
<feature type="domain" description="NmrA-like" evidence="3">
    <location>
        <begin position="9"/>
        <end position="261"/>
    </location>
</feature>
<dbReference type="PANTHER" id="PTHR47706">
    <property type="entry name" value="NMRA-LIKE FAMILY PROTEIN"/>
    <property type="match status" value="1"/>
</dbReference>
<evidence type="ECO:0000313" key="5">
    <source>
        <dbReference type="Proteomes" id="UP000250579"/>
    </source>
</evidence>
<keyword evidence="2" id="KW-0560">Oxidoreductase</keyword>
<evidence type="ECO:0000259" key="3">
    <source>
        <dbReference type="Pfam" id="PF05368"/>
    </source>
</evidence>
<dbReference type="RefSeq" id="WP_208691439.1">
    <property type="nucleotide sequence ID" value="NZ_CP022198.1"/>
</dbReference>
<proteinExistence type="predicted"/>
<evidence type="ECO:0000256" key="1">
    <source>
        <dbReference type="ARBA" id="ARBA00022857"/>
    </source>
</evidence>
<dbReference type="InterPro" id="IPR045312">
    <property type="entry name" value="PCBER-like"/>
</dbReference>
<keyword evidence="1" id="KW-0521">NADP</keyword>
<dbReference type="Gene3D" id="3.90.25.10">
    <property type="entry name" value="UDP-galactose 4-epimerase, domain 1"/>
    <property type="match status" value="1"/>
</dbReference>
<sequence length="320" mass="35229">MTAQFPTATQSILVLGAGELGLPVLRNLVRLSGQKPGSRISVLLRQSTLDSQEPGKKREIDELRGLGVELVAADLVRDSIEQLAAVFAQFDTVVGCAGMVAGRETPMKLARAALASGVKRYFPWQFGVDYDVIGRGSPQDLFDAQLEVREMLRAQRQTEWVIISTGMFTSFLFEPVFGVVDLVTATVNALGSPDTCVTLTTPEDIGRLTAEIVFFEPRFCNEIVYLAGDTLAYGELAELLERVLKRPFNTDVWSVPYLLDAVEQESDENAKHIKKYRAVFAQGRGVAWPMETTFNARHGFAVTSAEQWALEHLGEAGRAE</sequence>
<reference evidence="4 5" key="1">
    <citation type="submission" date="2017-06" db="EMBL/GenBank/DDBJ databases">
        <title>Evolution towards high GC content and high-temperature stress adaptation in endophytic Pseudomonas oryzihabitans impacted its plant-growth promoting traits.</title>
        <authorList>
            <person name="Nascimento F.X."/>
        </authorList>
    </citation>
    <scope>NUCLEOTIDE SEQUENCE [LARGE SCALE GENOMIC DNA]</scope>
    <source>
        <strain evidence="4 5">MS8</strain>
    </source>
</reference>
<dbReference type="GO" id="GO:0016491">
    <property type="term" value="F:oxidoreductase activity"/>
    <property type="evidence" value="ECO:0007669"/>
    <property type="project" value="UniProtKB-KW"/>
</dbReference>
<dbReference type="CDD" id="cd05259">
    <property type="entry name" value="PCBER_SDR_a"/>
    <property type="match status" value="1"/>
</dbReference>
<dbReference type="Proteomes" id="UP000250579">
    <property type="component" value="Chromosome"/>
</dbReference>
<dbReference type="InterPro" id="IPR008030">
    <property type="entry name" value="NmrA-like"/>
</dbReference>
<dbReference type="AlphaFoldDB" id="A0A2Z5ABI1"/>
<gene>
    <name evidence="4" type="ORF">CE139_16075</name>
</gene>
<dbReference type="EMBL" id="CP022198">
    <property type="protein sequence ID" value="AXA67266.1"/>
    <property type="molecule type" value="Genomic_DNA"/>
</dbReference>
<evidence type="ECO:0000256" key="2">
    <source>
        <dbReference type="ARBA" id="ARBA00023002"/>
    </source>
</evidence>
<organism evidence="4 5">
    <name type="scientific">Pseudomonas oryzihabitans</name>
    <dbReference type="NCBI Taxonomy" id="47885"/>
    <lineage>
        <taxon>Bacteria</taxon>
        <taxon>Pseudomonadati</taxon>
        <taxon>Pseudomonadota</taxon>
        <taxon>Gammaproteobacteria</taxon>
        <taxon>Pseudomonadales</taxon>
        <taxon>Pseudomonadaceae</taxon>
        <taxon>Pseudomonas</taxon>
    </lineage>
</organism>
<dbReference type="InterPro" id="IPR051609">
    <property type="entry name" value="NmrA/Isoflavone_reductase-like"/>
</dbReference>
<dbReference type="PANTHER" id="PTHR47706:SF6">
    <property type="entry name" value="NMRA-LIKE FAMILY PROTEIN (AFU_ORTHOLOGUE AFUA_6G00280)"/>
    <property type="match status" value="1"/>
</dbReference>